<name>A0A382U9P2_9ZZZZ</name>
<organism evidence="1">
    <name type="scientific">marine metagenome</name>
    <dbReference type="NCBI Taxonomy" id="408172"/>
    <lineage>
        <taxon>unclassified sequences</taxon>
        <taxon>metagenomes</taxon>
        <taxon>ecological metagenomes</taxon>
    </lineage>
</organism>
<protein>
    <submittedName>
        <fullName evidence="1">Uncharacterized protein</fullName>
    </submittedName>
</protein>
<dbReference type="AlphaFoldDB" id="A0A382U9P2"/>
<feature type="non-terminal residue" evidence="1">
    <location>
        <position position="1"/>
    </location>
</feature>
<evidence type="ECO:0000313" key="1">
    <source>
        <dbReference type="EMBL" id="SVD30471.1"/>
    </source>
</evidence>
<reference evidence="1" key="1">
    <citation type="submission" date="2018-05" db="EMBL/GenBank/DDBJ databases">
        <authorList>
            <person name="Lanie J.A."/>
            <person name="Ng W.-L."/>
            <person name="Kazmierczak K.M."/>
            <person name="Andrzejewski T.M."/>
            <person name="Davidsen T.M."/>
            <person name="Wayne K.J."/>
            <person name="Tettelin H."/>
            <person name="Glass J.I."/>
            <person name="Rusch D."/>
            <person name="Podicherti R."/>
            <person name="Tsui H.-C.T."/>
            <person name="Winkler M.E."/>
        </authorList>
    </citation>
    <scope>NUCLEOTIDE SEQUENCE</scope>
</reference>
<sequence length="27" mass="3045">KTGVTMLTQITNLRILNIVFPLIFSPN</sequence>
<gene>
    <name evidence="1" type="ORF">METZ01_LOCUS383325</name>
</gene>
<dbReference type="EMBL" id="UINC01142251">
    <property type="protein sequence ID" value="SVD30471.1"/>
    <property type="molecule type" value="Genomic_DNA"/>
</dbReference>
<accession>A0A382U9P2</accession>
<proteinExistence type="predicted"/>